<dbReference type="Pfam" id="PF03372">
    <property type="entry name" value="Exo_endo_phos"/>
    <property type="match status" value="1"/>
</dbReference>
<dbReference type="STRING" id="51240.A0A2I4E933"/>
<dbReference type="PANTHER" id="PTHR33116:SF86">
    <property type="entry name" value="REVERSE TRANSCRIPTASE DOMAIN-CONTAINING PROTEIN"/>
    <property type="match status" value="1"/>
</dbReference>
<protein>
    <submittedName>
        <fullName evidence="2">Uncharacterized protein LOC108987429</fullName>
    </submittedName>
</protein>
<dbReference type="Proteomes" id="UP000235220">
    <property type="component" value="Chromosome 7"/>
</dbReference>
<dbReference type="GO" id="GO:0003676">
    <property type="term" value="F:nucleic acid binding"/>
    <property type="evidence" value="ECO:0007669"/>
    <property type="project" value="InterPro"/>
</dbReference>
<proteinExistence type="predicted"/>
<dbReference type="SUPFAM" id="SSF56219">
    <property type="entry name" value="DNase I-like"/>
    <property type="match status" value="1"/>
</dbReference>
<dbReference type="KEGG" id="jre:108987429"/>
<dbReference type="InterPro" id="IPR002156">
    <property type="entry name" value="RNaseH_domain"/>
</dbReference>
<dbReference type="InterPro" id="IPR043502">
    <property type="entry name" value="DNA/RNA_pol_sf"/>
</dbReference>
<keyword evidence="1" id="KW-1185">Reference proteome</keyword>
<dbReference type="Pfam" id="PF13966">
    <property type="entry name" value="zf-RVT"/>
    <property type="match status" value="1"/>
</dbReference>
<dbReference type="InterPro" id="IPR000477">
    <property type="entry name" value="RT_dom"/>
</dbReference>
<dbReference type="InterPro" id="IPR036691">
    <property type="entry name" value="Endo/exonu/phosph_ase_sf"/>
</dbReference>
<dbReference type="GO" id="GO:0004523">
    <property type="term" value="F:RNA-DNA hybrid ribonuclease activity"/>
    <property type="evidence" value="ECO:0007669"/>
    <property type="project" value="InterPro"/>
</dbReference>
<dbReference type="InterPro" id="IPR044730">
    <property type="entry name" value="RNase_H-like_dom_plant"/>
</dbReference>
<accession>A0A2I4E933</accession>
<evidence type="ECO:0000313" key="1">
    <source>
        <dbReference type="Proteomes" id="UP000235220"/>
    </source>
</evidence>
<dbReference type="Gramene" id="Jr07_07170_p1">
    <property type="protein sequence ID" value="cds.Jr07_07170_p1"/>
    <property type="gene ID" value="Jr07_07170"/>
</dbReference>
<dbReference type="PANTHER" id="PTHR33116">
    <property type="entry name" value="REVERSE TRANSCRIPTASE ZINC-BINDING DOMAIN-CONTAINING PROTEIN-RELATED-RELATED"/>
    <property type="match status" value="1"/>
</dbReference>
<dbReference type="RefSeq" id="XP_018815894.1">
    <property type="nucleotide sequence ID" value="XM_018960349.1"/>
</dbReference>
<dbReference type="CDD" id="cd01650">
    <property type="entry name" value="RT_nLTR_like"/>
    <property type="match status" value="1"/>
</dbReference>
<dbReference type="GeneID" id="108987429"/>
<organism evidence="1 2">
    <name type="scientific">Juglans regia</name>
    <name type="common">English walnut</name>
    <dbReference type="NCBI Taxonomy" id="51240"/>
    <lineage>
        <taxon>Eukaryota</taxon>
        <taxon>Viridiplantae</taxon>
        <taxon>Streptophyta</taxon>
        <taxon>Embryophyta</taxon>
        <taxon>Tracheophyta</taxon>
        <taxon>Spermatophyta</taxon>
        <taxon>Magnoliopsida</taxon>
        <taxon>eudicotyledons</taxon>
        <taxon>Gunneridae</taxon>
        <taxon>Pentapetalae</taxon>
        <taxon>rosids</taxon>
        <taxon>fabids</taxon>
        <taxon>Fagales</taxon>
        <taxon>Juglandaceae</taxon>
        <taxon>Juglans</taxon>
    </lineage>
</organism>
<dbReference type="SUPFAM" id="SSF56672">
    <property type="entry name" value="DNA/RNA polymerases"/>
    <property type="match status" value="1"/>
</dbReference>
<gene>
    <name evidence="2" type="primary">LOC108987429</name>
</gene>
<dbReference type="InterPro" id="IPR036397">
    <property type="entry name" value="RNaseH_sf"/>
</dbReference>
<sequence length="1077" mass="123035">MSWNSRGLGNPRGVRTLRDLVRREDPDVVFIMETRSSHSRMELLKEVNLVLQSYSQFHFDAFVSDPISGVSWHLSAIYGHPEVNLRRDTWDLLHLLKDRFDGPWLCCGDFNKILERSEKFGGRERPASQMRGFRDALDYCQLRSMDTVGSLYTWCNMREGYALIHERLDRFASNVEWLELFPTSRVCNIITPVSDHSCLVLSTDVSTQNISRKSRSFKFESMWVGARGCEEAIANAWSIESDASLIDKIKHCRYNLTEWSKECFGNVRQKLSMKRRELEQLQILQVVQPCNSDSVNGDLVHEFTASEIRGALFQMQPLKAPGPDGVMPSDLNLTNIVLIPKTKQPEYLKDFRLISLCNVIYKVIAKVLANRLKLALPGGISKNQSAFVPGRLITDNVLVAFETVDAIRRRKRGRKGYMSIKLDMISYKVTVNGVTTQPIKPTRGLRQGCPLSPYLFVLCAEALSLLLKQAEEQHLPKGVSVCHNAPRVSHLFFVDDSIIFFQASVSENQHLKNLICCYGVASGQQLNMGKTELLFSRNTKPSVISAIKDVWGVQDIQHHAKYLGLPSFVGKSHYQTFKVIKDRVWAKLQGWKEKLLSQAGRELLIKAVVQAIPTYAMSCFKIPRGFCKELEGMIARFWWGQRGQEKRIHWLNWRKMCQSKFMGGLGFRDLEVFNISLLARQAVICVRSIFEAKPVIKAESLWRIGKGDNIKIWGDNWLTDLNSKHVVTRCNTLAEDACVADLMDPSTPSWWNLDLVKQVLWNLQLPNKIKNFIWRACKDSLPTKKLLFQRHVLGSSTCVFCHDACEDVSHILCQCPYFLRMWEMYFGRDLRLIFGYSRFVTTVKAVIRLNDHIILTRFLIIAWGVWKFRNLMFFQQTSTLDVCVVVGNCLDYVENYQLLRQHVKVHNQISTLCWLPPPCGSFKLNVDGVIFKALNCSGVGTVLRDEKGCMVLAMSRRELGIHEVEDIEALAALRGLQLISHLGISHLILEGDSLAVMEAICSRGEILDRCSILIHEVKKMLFTFASFEVLHVGRHGNEAAHILARQAKFVDDTLQWWNDPPDFLRSRLEVDAGRVLP</sequence>
<dbReference type="Pfam" id="PF13456">
    <property type="entry name" value="RVT_3"/>
    <property type="match status" value="1"/>
</dbReference>
<dbReference type="InterPro" id="IPR005135">
    <property type="entry name" value="Endo/exonuclease/phosphatase"/>
</dbReference>
<dbReference type="Pfam" id="PF00078">
    <property type="entry name" value="RVT_1"/>
    <property type="match status" value="1"/>
</dbReference>
<dbReference type="OrthoDB" id="1424587at2759"/>
<dbReference type="InterPro" id="IPR012337">
    <property type="entry name" value="RNaseH-like_sf"/>
</dbReference>
<reference evidence="2" key="1">
    <citation type="submission" date="2025-08" db="UniProtKB">
        <authorList>
            <consortium name="RefSeq"/>
        </authorList>
    </citation>
    <scope>IDENTIFICATION</scope>
    <source>
        <tissue evidence="2">Leaves</tissue>
    </source>
</reference>
<dbReference type="Gene3D" id="3.30.420.10">
    <property type="entry name" value="Ribonuclease H-like superfamily/Ribonuclease H"/>
    <property type="match status" value="1"/>
</dbReference>
<dbReference type="InterPro" id="IPR026960">
    <property type="entry name" value="RVT-Znf"/>
</dbReference>
<dbReference type="AlphaFoldDB" id="A0A2I4E933"/>
<evidence type="ECO:0000313" key="2">
    <source>
        <dbReference type="RefSeq" id="XP_018815894.1"/>
    </source>
</evidence>
<dbReference type="Gene3D" id="3.60.10.10">
    <property type="entry name" value="Endonuclease/exonuclease/phosphatase"/>
    <property type="match status" value="1"/>
</dbReference>
<dbReference type="CDD" id="cd06222">
    <property type="entry name" value="RNase_H_like"/>
    <property type="match status" value="1"/>
</dbReference>
<name>A0A2I4E933_JUGRE</name>
<dbReference type="SUPFAM" id="SSF53098">
    <property type="entry name" value="Ribonuclease H-like"/>
    <property type="match status" value="1"/>
</dbReference>